<gene>
    <name evidence="1" type="ORF">H8S22_17485</name>
</gene>
<protein>
    <recommendedName>
        <fullName evidence="3">Neutral/alkaline non-lysosomal ceramidase</fullName>
    </recommendedName>
</protein>
<accession>A0ABR7FVQ8</accession>
<proteinExistence type="predicted"/>
<dbReference type="RefSeq" id="WP_024727621.1">
    <property type="nucleotide sequence ID" value="NZ_JACOOS010000040.1"/>
</dbReference>
<dbReference type="Proteomes" id="UP000635828">
    <property type="component" value="Unassembled WGS sequence"/>
</dbReference>
<evidence type="ECO:0000313" key="1">
    <source>
        <dbReference type="EMBL" id="MBC5679264.1"/>
    </source>
</evidence>
<name>A0ABR7FVQ8_9FIRM</name>
<dbReference type="EMBL" id="JACOOS010000040">
    <property type="protein sequence ID" value="MBC5679264.1"/>
    <property type="molecule type" value="Genomic_DNA"/>
</dbReference>
<reference evidence="1 2" key="1">
    <citation type="submission" date="2020-08" db="EMBL/GenBank/DDBJ databases">
        <title>Genome public.</title>
        <authorList>
            <person name="Liu C."/>
            <person name="Sun Q."/>
        </authorList>
    </citation>
    <scope>NUCLEOTIDE SEQUENCE [LARGE SCALE GENOMIC DNA]</scope>
    <source>
        <strain evidence="1 2">NSJ-7</strain>
    </source>
</reference>
<evidence type="ECO:0000313" key="2">
    <source>
        <dbReference type="Proteomes" id="UP000635828"/>
    </source>
</evidence>
<keyword evidence="2" id="KW-1185">Reference proteome</keyword>
<evidence type="ECO:0008006" key="3">
    <source>
        <dbReference type="Google" id="ProtNLM"/>
    </source>
</evidence>
<sequence length="444" mass="49697">MKQNQNTASFGFAETNITPDGPVQLVGFPRIDNQSRGILHSLNAQILIFRSQEETICLAAVDSLGFTVELTLKLRKKIASVLNITTDKIMVCFSHTHSAPNAAEEPAYFSFVCDRICIAAKEAEKQMRPFHAAWGIGDHLIGINRRSDTSAKEPRLGILKLADPDGKPVLLLLRLSAHANVLTSDNYKVSSDYFGLTRQRLSNAFECPVMMVQGASGNLRPRFQQENADFMEIQGVDALEKPYTDFEKQKYFQQSLDALENMADSVLSSVAPVLKKLKTEPVCRLAMFSVDHPFAADVPSLEQAEEIAEEAETEAGIDGNGWLMEVRKLREQHIFTQTADIEFHYFMLNDGCFCGVANEIMCEIALDVWQKSKNPLFFLNGYTNGVDSYLPTAKEYDKGGYEVLWSNLIYYPYHGRVMALNRNSAGQMASFAVSDRSHFLDMNP</sequence>
<organism evidence="1 2">
    <name type="scientific">Anaerostipes hominis</name>
    <name type="common">ex Liu et al. 2021</name>
    <dbReference type="NCBI Taxonomy" id="2763018"/>
    <lineage>
        <taxon>Bacteria</taxon>
        <taxon>Bacillati</taxon>
        <taxon>Bacillota</taxon>
        <taxon>Clostridia</taxon>
        <taxon>Lachnospirales</taxon>
        <taxon>Lachnospiraceae</taxon>
        <taxon>Anaerostipes</taxon>
    </lineage>
</organism>
<comment type="caution">
    <text evidence="1">The sequence shown here is derived from an EMBL/GenBank/DDBJ whole genome shotgun (WGS) entry which is preliminary data.</text>
</comment>